<evidence type="ECO:0000313" key="2">
    <source>
        <dbReference type="Proteomes" id="UP000294685"/>
    </source>
</evidence>
<comment type="caution">
    <text evidence="1">The sequence shown here is derived from an EMBL/GenBank/DDBJ whole genome shotgun (WGS) entry which is preliminary data.</text>
</comment>
<dbReference type="Gene3D" id="3.10.20.30">
    <property type="match status" value="1"/>
</dbReference>
<dbReference type="InterPro" id="IPR052045">
    <property type="entry name" value="Sulfur_Carrier/Prot_Modifier"/>
</dbReference>
<evidence type="ECO:0008006" key="3">
    <source>
        <dbReference type="Google" id="ProtNLM"/>
    </source>
</evidence>
<keyword evidence="2" id="KW-1185">Reference proteome</keyword>
<gene>
    <name evidence="1" type="ORF">E0I61_09685</name>
</gene>
<name>A0ABY2DWJ5_9FLAO</name>
<proteinExistence type="predicted"/>
<dbReference type="PANTHER" id="PTHR38031:SF1">
    <property type="entry name" value="SULFUR CARRIER PROTEIN CYSO"/>
    <property type="match status" value="1"/>
</dbReference>
<dbReference type="RefSeq" id="WP_132071057.1">
    <property type="nucleotide sequence ID" value="NZ_SMLH01000004.1"/>
</dbReference>
<accession>A0ABY2DWJ5</accession>
<reference evidence="1 2" key="1">
    <citation type="submission" date="2019-03" db="EMBL/GenBank/DDBJ databases">
        <title>Novel species of Flavobacterium.</title>
        <authorList>
            <person name="Liu Q."/>
            <person name="Xin Y.-H."/>
        </authorList>
    </citation>
    <scope>NUCLEOTIDE SEQUENCE [LARGE SCALE GENOMIC DNA]</scope>
    <source>
        <strain evidence="1 2">LB2P22</strain>
    </source>
</reference>
<dbReference type="PANTHER" id="PTHR38031">
    <property type="entry name" value="SULFUR CARRIER PROTEIN SLR0821-RELATED"/>
    <property type="match status" value="1"/>
</dbReference>
<evidence type="ECO:0000313" key="1">
    <source>
        <dbReference type="EMBL" id="TDE29418.1"/>
    </source>
</evidence>
<dbReference type="InterPro" id="IPR016155">
    <property type="entry name" value="Mopterin_synth/thiamin_S_b"/>
</dbReference>
<protein>
    <recommendedName>
        <fullName evidence="3">Molybdopterin synthase sulfur carrier subunit</fullName>
    </recommendedName>
</protein>
<dbReference type="SUPFAM" id="SSF54285">
    <property type="entry name" value="MoaD/ThiS"/>
    <property type="match status" value="1"/>
</dbReference>
<dbReference type="InterPro" id="IPR012675">
    <property type="entry name" value="Beta-grasp_dom_sf"/>
</dbReference>
<sequence length="94" mass="10722">MTTKKIQIKFPVQIAKFINNIKEVEFEGESIIDLLNHLENTYGNVLERLLDENNEVRPYFNLYLGENNINTLNGLSTKVVQNDKISLLLSRAGG</sequence>
<organism evidence="1 2">
    <name type="scientific">Flavobacterium ranwuense</name>
    <dbReference type="NCBI Taxonomy" id="2541725"/>
    <lineage>
        <taxon>Bacteria</taxon>
        <taxon>Pseudomonadati</taxon>
        <taxon>Bacteroidota</taxon>
        <taxon>Flavobacteriia</taxon>
        <taxon>Flavobacteriales</taxon>
        <taxon>Flavobacteriaceae</taxon>
        <taxon>Flavobacterium</taxon>
    </lineage>
</organism>
<dbReference type="Proteomes" id="UP000294685">
    <property type="component" value="Unassembled WGS sequence"/>
</dbReference>
<dbReference type="EMBL" id="SMLH01000004">
    <property type="protein sequence ID" value="TDE29418.1"/>
    <property type="molecule type" value="Genomic_DNA"/>
</dbReference>